<dbReference type="STRING" id="1304284.L21TH_0131"/>
<accession>R1CSZ8</accession>
<comment type="caution">
    <text evidence="1">The sequence shown here is derived from an EMBL/GenBank/DDBJ whole genome shotgun (WGS) entry which is preliminary data.</text>
</comment>
<dbReference type="Proteomes" id="UP000013378">
    <property type="component" value="Unassembled WGS sequence"/>
</dbReference>
<dbReference type="PANTHER" id="PTHR38471:SF2">
    <property type="entry name" value="FOUR HELIX BUNDLE PROTEIN"/>
    <property type="match status" value="1"/>
</dbReference>
<dbReference type="EMBL" id="ARZA01000020">
    <property type="protein sequence ID" value="EOD01776.1"/>
    <property type="molecule type" value="Genomic_DNA"/>
</dbReference>
<name>R1CSZ8_9FIRM</name>
<dbReference type="RefSeq" id="WP_006306226.1">
    <property type="nucleotide sequence ID" value="NZ_ARZA01000020.1"/>
</dbReference>
<reference evidence="1 2" key="1">
    <citation type="journal article" date="2015" name="Geomicrobiol. J.">
        <title>Caldisalinibacter kiritimatiensis gen. nov., sp. nov., a moderately thermohalophilic thiosulfate-reducing bacterium from a hypersaline microbial mat.</title>
        <authorList>
            <person name="Ben Hania W."/>
            <person name="Joseph M."/>
            <person name="Fiebig A."/>
            <person name="Bunk B."/>
            <person name="Klenk H.-P."/>
            <person name="Fardeau M.-L."/>
            <person name="Spring S."/>
        </authorList>
    </citation>
    <scope>NUCLEOTIDE SEQUENCE [LARGE SCALE GENOMIC DNA]</scope>
    <source>
        <strain evidence="1 2">L21-TH-D2</strain>
    </source>
</reference>
<dbReference type="CDD" id="cd16377">
    <property type="entry name" value="23S_rRNA_IVP_like"/>
    <property type="match status" value="1"/>
</dbReference>
<dbReference type="Pfam" id="PF05635">
    <property type="entry name" value="23S_rRNA_IVP"/>
    <property type="match status" value="1"/>
</dbReference>
<evidence type="ECO:0000313" key="2">
    <source>
        <dbReference type="Proteomes" id="UP000013378"/>
    </source>
</evidence>
<evidence type="ECO:0000313" key="1">
    <source>
        <dbReference type="EMBL" id="EOD01776.1"/>
    </source>
</evidence>
<organism evidence="1 2">
    <name type="scientific">Caldisalinibacter kiritimatiensis</name>
    <dbReference type="NCBI Taxonomy" id="1304284"/>
    <lineage>
        <taxon>Bacteria</taxon>
        <taxon>Bacillati</taxon>
        <taxon>Bacillota</taxon>
        <taxon>Tissierellia</taxon>
        <taxon>Tissierellales</taxon>
        <taxon>Thermohalobacteraceae</taxon>
        <taxon>Caldisalinibacter</taxon>
    </lineage>
</organism>
<dbReference type="InterPro" id="IPR012657">
    <property type="entry name" value="23S_rRNA-intervening_sequence"/>
</dbReference>
<sequence>MADYKNLKVWQGAHKLTLAIYKTTSKFPHEERFALTSQLRRAASSILTNIAEGSGQLTDSNYARYLAIARGSVLEVSYLLILSKDLGYISIKDYNKLEQLNTEVTKMLHKFINKLRSN</sequence>
<dbReference type="Gene3D" id="1.20.1440.60">
    <property type="entry name" value="23S rRNA-intervening sequence"/>
    <property type="match status" value="1"/>
</dbReference>
<dbReference type="AlphaFoldDB" id="R1CSZ8"/>
<keyword evidence="1" id="KW-0687">Ribonucleoprotein</keyword>
<dbReference type="GO" id="GO:0005840">
    <property type="term" value="C:ribosome"/>
    <property type="evidence" value="ECO:0007669"/>
    <property type="project" value="UniProtKB-KW"/>
</dbReference>
<keyword evidence="1" id="KW-0689">Ribosomal protein</keyword>
<gene>
    <name evidence="1" type="ORF">L21TH_0131</name>
</gene>
<dbReference type="PANTHER" id="PTHR38471">
    <property type="entry name" value="FOUR HELIX BUNDLE PROTEIN"/>
    <property type="match status" value="1"/>
</dbReference>
<proteinExistence type="predicted"/>
<dbReference type="InterPro" id="IPR036583">
    <property type="entry name" value="23S_rRNA_IVS_sf"/>
</dbReference>
<keyword evidence="2" id="KW-1185">Reference proteome</keyword>
<protein>
    <submittedName>
        <fullName evidence="1">S23 ribosomal protein</fullName>
    </submittedName>
</protein>
<dbReference type="OrthoDB" id="160990at2"/>
<dbReference type="SUPFAM" id="SSF158446">
    <property type="entry name" value="IVS-encoded protein-like"/>
    <property type="match status" value="1"/>
</dbReference>
<dbReference type="NCBIfam" id="TIGR02436">
    <property type="entry name" value="four helix bundle protein"/>
    <property type="match status" value="1"/>
</dbReference>
<dbReference type="eggNOG" id="COG0399">
    <property type="taxonomic scope" value="Bacteria"/>
</dbReference>